<dbReference type="SUPFAM" id="SSF109604">
    <property type="entry name" value="HD-domain/PDEase-like"/>
    <property type="match status" value="1"/>
</dbReference>
<dbReference type="PANTHER" id="PTHR46246">
    <property type="entry name" value="GUANOSINE-3',5'-BIS(DIPHOSPHATE) 3'-PYROPHOSPHOHYDROLASE MESH1"/>
    <property type="match status" value="1"/>
</dbReference>
<gene>
    <name evidence="2" type="ORF">MOP44_00110</name>
</gene>
<dbReference type="EMBL" id="CP093313">
    <property type="protein sequence ID" value="UWZ84353.1"/>
    <property type="molecule type" value="Genomic_DNA"/>
</dbReference>
<reference evidence="2" key="1">
    <citation type="submission" date="2021-04" db="EMBL/GenBank/DDBJ databases">
        <title>Phylogenetic analysis of Acidobacteriaceae.</title>
        <authorList>
            <person name="Qiu L."/>
            <person name="Zhang Q."/>
        </authorList>
    </citation>
    <scope>NUCLEOTIDE SEQUENCE</scope>
    <source>
        <strain evidence="2">DSM 25168</strain>
    </source>
</reference>
<accession>A0A9J7BP97</accession>
<evidence type="ECO:0000313" key="3">
    <source>
        <dbReference type="Proteomes" id="UP001059380"/>
    </source>
</evidence>
<dbReference type="PANTHER" id="PTHR46246:SF1">
    <property type="entry name" value="GUANOSINE-3',5'-BIS(DIPHOSPHATE) 3'-PYROPHOSPHOHYDROLASE MESH1"/>
    <property type="match status" value="1"/>
</dbReference>
<name>A0A9J7BP97_9BACT</name>
<evidence type="ECO:0000313" key="2">
    <source>
        <dbReference type="EMBL" id="UWZ84353.1"/>
    </source>
</evidence>
<dbReference type="CDD" id="cd00077">
    <property type="entry name" value="HDc"/>
    <property type="match status" value="1"/>
</dbReference>
<dbReference type="Pfam" id="PF13328">
    <property type="entry name" value="HD_4"/>
    <property type="match status" value="1"/>
</dbReference>
<dbReference type="KEGG" id="orp:MOP44_00110"/>
<evidence type="ECO:0000259" key="1">
    <source>
        <dbReference type="SMART" id="SM00471"/>
    </source>
</evidence>
<dbReference type="GO" id="GO:0008893">
    <property type="term" value="F:guanosine-3',5'-bis(diphosphate) 3'-diphosphatase activity"/>
    <property type="evidence" value="ECO:0007669"/>
    <property type="project" value="TreeGrafter"/>
</dbReference>
<dbReference type="Proteomes" id="UP001059380">
    <property type="component" value="Chromosome"/>
</dbReference>
<feature type="domain" description="HD/PDEase" evidence="1">
    <location>
        <begin position="32"/>
        <end position="152"/>
    </location>
</feature>
<dbReference type="InterPro" id="IPR052194">
    <property type="entry name" value="MESH1"/>
</dbReference>
<dbReference type="SMART" id="SM00471">
    <property type="entry name" value="HDc"/>
    <property type="match status" value="1"/>
</dbReference>
<dbReference type="RefSeq" id="WP_260793857.1">
    <property type="nucleotide sequence ID" value="NZ_CP093313.1"/>
</dbReference>
<dbReference type="Gene3D" id="1.10.3210.10">
    <property type="entry name" value="Hypothetical protein af1432"/>
    <property type="match status" value="1"/>
</dbReference>
<dbReference type="AlphaFoldDB" id="A0A9J7BP97"/>
<protein>
    <submittedName>
        <fullName evidence="2">HD domain-containing protein</fullName>
    </submittedName>
</protein>
<sequence length="205" mass="23161">MQSSQTNLFLSTRFTAAIDYARHLHIETRKGSDIPAMAHLLGVASLVMGENGHAPVPVTEDMAIAAILHDAVEDHGGMMRLRDIEHSFGANVARMVEGLSDSFAEDSNQKQSWEERKSGYIERLANEPLDVQLISAADKLYNARTILSDHRDIGAEVWKRFKRGRDQQMWYYRELLCVFKAQPMNRIVEEFERVVAELDGATAND</sequence>
<organism evidence="2 3">
    <name type="scientific">Occallatibacter riparius</name>
    <dbReference type="NCBI Taxonomy" id="1002689"/>
    <lineage>
        <taxon>Bacteria</taxon>
        <taxon>Pseudomonadati</taxon>
        <taxon>Acidobacteriota</taxon>
        <taxon>Terriglobia</taxon>
        <taxon>Terriglobales</taxon>
        <taxon>Acidobacteriaceae</taxon>
        <taxon>Occallatibacter</taxon>
    </lineage>
</organism>
<proteinExistence type="predicted"/>
<dbReference type="InterPro" id="IPR003607">
    <property type="entry name" value="HD/PDEase_dom"/>
</dbReference>
<keyword evidence="3" id="KW-1185">Reference proteome</keyword>